<dbReference type="Proteomes" id="UP000607645">
    <property type="component" value="Unassembled WGS sequence"/>
</dbReference>
<organism evidence="2 3">
    <name type="scientific">Lawsonibacter faecis</name>
    <dbReference type="NCBI Taxonomy" id="2763052"/>
    <lineage>
        <taxon>Bacteria</taxon>
        <taxon>Bacillati</taxon>
        <taxon>Bacillota</taxon>
        <taxon>Clostridia</taxon>
        <taxon>Eubacteriales</taxon>
        <taxon>Oscillospiraceae</taxon>
        <taxon>Lawsonibacter</taxon>
    </lineage>
</organism>
<protein>
    <submittedName>
        <fullName evidence="2">VanW family protein</fullName>
    </submittedName>
</protein>
<dbReference type="InterPro" id="IPR052913">
    <property type="entry name" value="Glycopeptide_resist_protein"/>
</dbReference>
<evidence type="ECO:0000256" key="1">
    <source>
        <dbReference type="SAM" id="MobiDB-lite"/>
    </source>
</evidence>
<keyword evidence="3" id="KW-1185">Reference proteome</keyword>
<accession>A0A8J6MD17</accession>
<sequence length="297" mass="33519">MKKPSCRPPCAGRSTGEEERRDVAHKRFYQLGPAAYAISTAKCRAVRRLSDTVRGGRFAADRSPEPLPVVIYRHNSLIRRRLGQVDMQLQENKAVNLALAAPRVSGILIRPGETFSFWRLVGNPTARRGYREGLTIGGGEARRGVGGGMCQFTNLLHWMVLHTPLEIVEHHHHDGYDLFPDFNRQIPFGTGTSIFYNYLDYRFRNSTDRTYQILVHITDRHLCGELRADAPQPLKYHICAAGEGFVREDGAVWRVGQVWRTALDPATGAAEERLLLRENHARVMYDTAGLEIGTERA</sequence>
<proteinExistence type="predicted"/>
<evidence type="ECO:0000313" key="2">
    <source>
        <dbReference type="EMBL" id="MBC5737525.1"/>
    </source>
</evidence>
<comment type="caution">
    <text evidence="2">The sequence shown here is derived from an EMBL/GenBank/DDBJ whole genome shotgun (WGS) entry which is preliminary data.</text>
</comment>
<reference evidence="2" key="1">
    <citation type="submission" date="2020-08" db="EMBL/GenBank/DDBJ databases">
        <title>Genome public.</title>
        <authorList>
            <person name="Liu C."/>
            <person name="Sun Q."/>
        </authorList>
    </citation>
    <scope>NUCLEOTIDE SEQUENCE</scope>
    <source>
        <strain evidence="2">NSJ-52</strain>
    </source>
</reference>
<dbReference type="AlphaFoldDB" id="A0A8J6MD17"/>
<dbReference type="Pfam" id="PF04294">
    <property type="entry name" value="VanW"/>
    <property type="match status" value="1"/>
</dbReference>
<dbReference type="PANTHER" id="PTHR35788:SF1">
    <property type="entry name" value="EXPORTED PROTEIN"/>
    <property type="match status" value="1"/>
</dbReference>
<feature type="region of interest" description="Disordered" evidence="1">
    <location>
        <begin position="1"/>
        <end position="21"/>
    </location>
</feature>
<evidence type="ECO:0000313" key="3">
    <source>
        <dbReference type="Proteomes" id="UP000607645"/>
    </source>
</evidence>
<dbReference type="EMBL" id="JACOPQ010000008">
    <property type="protein sequence ID" value="MBC5737525.1"/>
    <property type="molecule type" value="Genomic_DNA"/>
</dbReference>
<dbReference type="InterPro" id="IPR007391">
    <property type="entry name" value="Vancomycin_resist_VanW"/>
</dbReference>
<name>A0A8J6MD17_9FIRM</name>
<gene>
    <name evidence="2" type="ORF">H8S62_10965</name>
</gene>
<dbReference type="PANTHER" id="PTHR35788">
    <property type="entry name" value="EXPORTED PROTEIN-RELATED"/>
    <property type="match status" value="1"/>
</dbReference>